<dbReference type="NCBIfam" id="TIGR01007">
    <property type="entry name" value="eps_fam"/>
    <property type="match status" value="1"/>
</dbReference>
<evidence type="ECO:0000313" key="12">
    <source>
        <dbReference type="EMBL" id="PJJ74678.1"/>
    </source>
</evidence>
<dbReference type="EC" id="2.7.10.2" evidence="2"/>
<keyword evidence="10" id="KW-1133">Transmembrane helix</keyword>
<organism evidence="12 13">
    <name type="scientific">Thermoflavifilum aggregans</name>
    <dbReference type="NCBI Taxonomy" id="454188"/>
    <lineage>
        <taxon>Bacteria</taxon>
        <taxon>Pseudomonadati</taxon>
        <taxon>Bacteroidota</taxon>
        <taxon>Chitinophagia</taxon>
        <taxon>Chitinophagales</taxon>
        <taxon>Chitinophagaceae</taxon>
        <taxon>Thermoflavifilum</taxon>
    </lineage>
</organism>
<keyword evidence="13" id="KW-1185">Reference proteome</keyword>
<sequence>MANENGQDFFQPDAQQQMRNLRETLWKYLLHWPLFVVFLVLAGVLAWLYLSYQAPVYEIHSTMIVKTQSNTLLGDANSSNPQAPFSQLIFPNENMNLDDEIALMKSEFFLSRVVARLQLQEVYLKTGQFRDLQLFDDAPFHIQVIHIADSNKTYRFQIQLPDDHHFLINRDPQPYSFNSLIFVGSSVFRIQRSSGAFDADARYQFTWVPVRKAIEQLNKNLNIIQKNTSSSVLDFTYQTPYPREGEKILNTLMEEYIRYSVEEKSQIAQHTYEFVSQRIQLLEHGLGAMESNLQQFRKQNQLLDLDQQSTQYLSSMGTLQERLQKADIQLQLLNMLETEIRTHPHQYNLTPTNLGIEDMTLTALIAQYNQLALRRQNELQQTTPDNPIIRKLESSLDDLQAALIQNLQTLQHSYELTRNQLKEQLQAIQNTALQLPEKEDQLNNIRQAQLIKNALYTYLLQKREEIGIQLASIAPDGKIFSSATAGNFPVAPRRRTVAIVALLFAFAFPVGIIYVKDMLNDKVMTRADVRKHATLGIIGEIGHSRSDEPLVVLPDSRDMIAEQFRILRANLIRELSVIPHAPLIMICSSFAGEGKSFLSCNLASSFALRGQRVLLMEFDLRKPKLMERLQMPVGKGIADVLRGKADLSAAIQQVPQVDQLFVISAGSLPSNPAELILSATMPALIKKVREQFDLIVIDTPPVSFVSDAFILGEYADLTLLVVRQRFTLRRHVEMLEDLHQQKRFARPFIVVNDVKWAGYQGYYQYGYGYYGANGYGYYISGRRRKSIRSWLQS</sequence>
<feature type="transmembrane region" description="Helical" evidence="10">
    <location>
        <begin position="497"/>
        <end position="515"/>
    </location>
</feature>
<evidence type="ECO:0000256" key="6">
    <source>
        <dbReference type="ARBA" id="ARBA00022840"/>
    </source>
</evidence>
<gene>
    <name evidence="12" type="ORF">BXY57_0240</name>
</gene>
<dbReference type="Pfam" id="PF13614">
    <property type="entry name" value="AAA_31"/>
    <property type="match status" value="1"/>
</dbReference>
<evidence type="ECO:0000256" key="10">
    <source>
        <dbReference type="SAM" id="Phobius"/>
    </source>
</evidence>
<dbReference type="RefSeq" id="WP_100313381.1">
    <property type="nucleotide sequence ID" value="NZ_PGFG01000001.1"/>
</dbReference>
<feature type="domain" description="AAA" evidence="11">
    <location>
        <begin position="584"/>
        <end position="702"/>
    </location>
</feature>
<dbReference type="SUPFAM" id="SSF52540">
    <property type="entry name" value="P-loop containing nucleoside triphosphate hydrolases"/>
    <property type="match status" value="1"/>
</dbReference>
<dbReference type="EMBL" id="PGFG01000001">
    <property type="protein sequence ID" value="PJJ74678.1"/>
    <property type="molecule type" value="Genomic_DNA"/>
</dbReference>
<keyword evidence="9" id="KW-0175">Coiled coil</keyword>
<evidence type="ECO:0000256" key="2">
    <source>
        <dbReference type="ARBA" id="ARBA00011903"/>
    </source>
</evidence>
<feature type="coiled-coil region" evidence="9">
    <location>
        <begin position="404"/>
        <end position="431"/>
    </location>
</feature>
<keyword evidence="7" id="KW-0829">Tyrosine-protein kinase</keyword>
<dbReference type="Gene3D" id="3.40.50.300">
    <property type="entry name" value="P-loop containing nucleotide triphosphate hydrolases"/>
    <property type="match status" value="1"/>
</dbReference>
<evidence type="ECO:0000256" key="7">
    <source>
        <dbReference type="ARBA" id="ARBA00023137"/>
    </source>
</evidence>
<keyword evidence="10" id="KW-0472">Membrane</keyword>
<dbReference type="GO" id="GO:0005524">
    <property type="term" value="F:ATP binding"/>
    <property type="evidence" value="ECO:0007669"/>
    <property type="project" value="UniProtKB-KW"/>
</dbReference>
<dbReference type="Proteomes" id="UP000230000">
    <property type="component" value="Unassembled WGS sequence"/>
</dbReference>
<proteinExistence type="inferred from homology"/>
<dbReference type="OrthoDB" id="9794577at2"/>
<comment type="catalytic activity">
    <reaction evidence="8">
        <text>L-tyrosyl-[protein] + ATP = O-phospho-L-tyrosyl-[protein] + ADP + H(+)</text>
        <dbReference type="Rhea" id="RHEA:10596"/>
        <dbReference type="Rhea" id="RHEA-COMP:10136"/>
        <dbReference type="Rhea" id="RHEA-COMP:20101"/>
        <dbReference type="ChEBI" id="CHEBI:15378"/>
        <dbReference type="ChEBI" id="CHEBI:30616"/>
        <dbReference type="ChEBI" id="CHEBI:46858"/>
        <dbReference type="ChEBI" id="CHEBI:61978"/>
        <dbReference type="ChEBI" id="CHEBI:456216"/>
        <dbReference type="EC" id="2.7.10.2"/>
    </reaction>
</comment>
<evidence type="ECO:0000259" key="11">
    <source>
        <dbReference type="Pfam" id="PF13614"/>
    </source>
</evidence>
<comment type="caution">
    <text evidence="12">The sequence shown here is derived from an EMBL/GenBank/DDBJ whole genome shotgun (WGS) entry which is preliminary data.</text>
</comment>
<accession>A0A2M9CS93</accession>
<evidence type="ECO:0000256" key="1">
    <source>
        <dbReference type="ARBA" id="ARBA00007316"/>
    </source>
</evidence>
<name>A0A2M9CS93_9BACT</name>
<dbReference type="InterPro" id="IPR027417">
    <property type="entry name" value="P-loop_NTPase"/>
</dbReference>
<dbReference type="GO" id="GO:0004715">
    <property type="term" value="F:non-membrane spanning protein tyrosine kinase activity"/>
    <property type="evidence" value="ECO:0007669"/>
    <property type="project" value="UniProtKB-EC"/>
</dbReference>
<dbReference type="PANTHER" id="PTHR32309">
    <property type="entry name" value="TYROSINE-PROTEIN KINASE"/>
    <property type="match status" value="1"/>
</dbReference>
<keyword evidence="6" id="KW-0067">ATP-binding</keyword>
<keyword evidence="4" id="KW-0547">Nucleotide-binding</keyword>
<evidence type="ECO:0000256" key="3">
    <source>
        <dbReference type="ARBA" id="ARBA00022679"/>
    </source>
</evidence>
<reference evidence="12 13" key="1">
    <citation type="submission" date="2017-11" db="EMBL/GenBank/DDBJ databases">
        <title>Genomic Encyclopedia of Archaeal and Bacterial Type Strains, Phase II (KMG-II): From Individual Species to Whole Genera.</title>
        <authorList>
            <person name="Goeker M."/>
        </authorList>
    </citation>
    <scope>NUCLEOTIDE SEQUENCE [LARGE SCALE GENOMIC DNA]</scope>
    <source>
        <strain evidence="12 13">DSM 27268</strain>
    </source>
</reference>
<dbReference type="PANTHER" id="PTHR32309:SF13">
    <property type="entry name" value="FERRIC ENTEROBACTIN TRANSPORT PROTEIN FEPE"/>
    <property type="match status" value="1"/>
</dbReference>
<protein>
    <recommendedName>
        <fullName evidence="2">non-specific protein-tyrosine kinase</fullName>
        <ecNumber evidence="2">2.7.10.2</ecNumber>
    </recommendedName>
</protein>
<evidence type="ECO:0000313" key="13">
    <source>
        <dbReference type="Proteomes" id="UP000230000"/>
    </source>
</evidence>
<dbReference type="InterPro" id="IPR005702">
    <property type="entry name" value="Wzc-like_C"/>
</dbReference>
<evidence type="ECO:0000256" key="5">
    <source>
        <dbReference type="ARBA" id="ARBA00022777"/>
    </source>
</evidence>
<keyword evidence="5" id="KW-0418">Kinase</keyword>
<comment type="similarity">
    <text evidence="1">Belongs to the CpsD/CapB family.</text>
</comment>
<dbReference type="AlphaFoldDB" id="A0A2M9CS93"/>
<dbReference type="InterPro" id="IPR050445">
    <property type="entry name" value="Bact_polysacc_biosynth/exp"/>
</dbReference>
<dbReference type="CDD" id="cd05387">
    <property type="entry name" value="BY-kinase"/>
    <property type="match status" value="1"/>
</dbReference>
<evidence type="ECO:0000256" key="4">
    <source>
        <dbReference type="ARBA" id="ARBA00022741"/>
    </source>
</evidence>
<evidence type="ECO:0000256" key="8">
    <source>
        <dbReference type="ARBA" id="ARBA00051245"/>
    </source>
</evidence>
<evidence type="ECO:0000256" key="9">
    <source>
        <dbReference type="SAM" id="Coils"/>
    </source>
</evidence>
<keyword evidence="3" id="KW-0808">Transferase</keyword>
<feature type="transmembrane region" description="Helical" evidence="10">
    <location>
        <begin position="28"/>
        <end position="50"/>
    </location>
</feature>
<keyword evidence="10" id="KW-0812">Transmembrane</keyword>
<dbReference type="InterPro" id="IPR025669">
    <property type="entry name" value="AAA_dom"/>
</dbReference>
<dbReference type="GO" id="GO:0005886">
    <property type="term" value="C:plasma membrane"/>
    <property type="evidence" value="ECO:0007669"/>
    <property type="project" value="TreeGrafter"/>
</dbReference>